<dbReference type="EMBL" id="JARWAO010000004">
    <property type="protein sequence ID" value="MDR5896174.1"/>
    <property type="molecule type" value="Genomic_DNA"/>
</dbReference>
<dbReference type="RefSeq" id="WP_251594607.1">
    <property type="nucleotide sequence ID" value="NZ_JAMLJI010000004.1"/>
</dbReference>
<dbReference type="PROSITE" id="PS00061">
    <property type="entry name" value="ADH_SHORT"/>
    <property type="match status" value="1"/>
</dbReference>
<dbReference type="SUPFAM" id="SSF51735">
    <property type="entry name" value="NAD(P)-binding Rossmann-fold domains"/>
    <property type="match status" value="1"/>
</dbReference>
<dbReference type="SMART" id="SM00822">
    <property type="entry name" value="PKS_KR"/>
    <property type="match status" value="1"/>
</dbReference>
<dbReference type="Pfam" id="PF00106">
    <property type="entry name" value="adh_short"/>
    <property type="match status" value="1"/>
</dbReference>
<evidence type="ECO:0000259" key="3">
    <source>
        <dbReference type="SMART" id="SM00822"/>
    </source>
</evidence>
<evidence type="ECO:0000313" key="4">
    <source>
        <dbReference type="EMBL" id="MDR5896174.1"/>
    </source>
</evidence>
<feature type="domain" description="Ketoreductase" evidence="3">
    <location>
        <begin position="4"/>
        <end position="198"/>
    </location>
</feature>
<comment type="similarity">
    <text evidence="1">Belongs to the short-chain dehydrogenases/reductases (SDR) family.</text>
</comment>
<organism evidence="4 5">
    <name type="scientific">Larsenimonas suaedae</name>
    <dbReference type="NCBI Taxonomy" id="1851019"/>
    <lineage>
        <taxon>Bacteria</taxon>
        <taxon>Pseudomonadati</taxon>
        <taxon>Pseudomonadota</taxon>
        <taxon>Gammaproteobacteria</taxon>
        <taxon>Oceanospirillales</taxon>
        <taxon>Halomonadaceae</taxon>
        <taxon>Larsenimonas</taxon>
    </lineage>
</organism>
<reference evidence="4 5" key="1">
    <citation type="submission" date="2023-04" db="EMBL/GenBank/DDBJ databases">
        <title>A long-awaited taxogenomic arrangement of the family Halomonadaceae.</title>
        <authorList>
            <person name="De La Haba R."/>
            <person name="Chuvochina M."/>
            <person name="Wittouck S."/>
            <person name="Arahal D.R."/>
            <person name="Sanchez-Porro C."/>
            <person name="Hugenholtz P."/>
            <person name="Ventosa A."/>
        </authorList>
    </citation>
    <scope>NUCLEOTIDE SEQUENCE [LARGE SCALE GENOMIC DNA]</scope>
    <source>
        <strain evidence="4 5">DSM 22428</strain>
    </source>
</reference>
<dbReference type="InterPro" id="IPR002347">
    <property type="entry name" value="SDR_fam"/>
</dbReference>
<evidence type="ECO:0000256" key="1">
    <source>
        <dbReference type="ARBA" id="ARBA00006484"/>
    </source>
</evidence>
<dbReference type="Proteomes" id="UP001269375">
    <property type="component" value="Unassembled WGS sequence"/>
</dbReference>
<comment type="caution">
    <text evidence="4">The sequence shown here is derived from an EMBL/GenBank/DDBJ whole genome shotgun (WGS) entry which is preliminary data.</text>
</comment>
<accession>A0ABU1GVV6</accession>
<dbReference type="PANTHER" id="PTHR43115">
    <property type="entry name" value="DEHYDROGENASE/REDUCTASE SDR FAMILY MEMBER 11"/>
    <property type="match status" value="1"/>
</dbReference>
<name>A0ABU1GVV6_9GAMM</name>
<dbReference type="Gene3D" id="3.40.50.720">
    <property type="entry name" value="NAD(P)-binding Rossmann-like Domain"/>
    <property type="match status" value="1"/>
</dbReference>
<dbReference type="InterPro" id="IPR020904">
    <property type="entry name" value="Sc_DH/Rdtase_CS"/>
</dbReference>
<dbReference type="InterPro" id="IPR057326">
    <property type="entry name" value="KR_dom"/>
</dbReference>
<keyword evidence="2" id="KW-0560">Oxidoreductase</keyword>
<evidence type="ECO:0000256" key="2">
    <source>
        <dbReference type="ARBA" id="ARBA00023002"/>
    </source>
</evidence>
<proteinExistence type="inferred from homology"/>
<dbReference type="PRINTS" id="PR00081">
    <property type="entry name" value="GDHRDH"/>
</dbReference>
<protein>
    <submittedName>
        <fullName evidence="4">SDR family NAD(P)-dependent oxidoreductase</fullName>
    </submittedName>
</protein>
<keyword evidence="5" id="KW-1185">Reference proteome</keyword>
<dbReference type="InterPro" id="IPR036291">
    <property type="entry name" value="NAD(P)-bd_dom_sf"/>
</dbReference>
<dbReference type="PANTHER" id="PTHR43115:SF4">
    <property type="entry name" value="DEHYDROGENASE_REDUCTASE SDR FAMILY MEMBER 11"/>
    <property type="match status" value="1"/>
</dbReference>
<sequence length="229" mass="24789">MDTRVALISGANRGIGAAIAEYLYHQGWQLSLGMRTPKRPKWDDEGRCHLFAYDATKGQEQAWVEEALARFGRIDALIPSAGIMTPKNVIEACDDDLDAMMEVNVKAPRRLAQAAWEPLKAHGCGRVILLASLSGLRVKSAGAGLYAMTKHATVALTHSLRQLGWDDGIRATAVCPGMVNTDMTQNADMPNAEKIDPNAIAASVVLLLNLPNNSSVAEFNINCTLEPCY</sequence>
<evidence type="ECO:0000313" key="5">
    <source>
        <dbReference type="Proteomes" id="UP001269375"/>
    </source>
</evidence>
<gene>
    <name evidence="4" type="ORF">QC825_08830</name>
</gene>